<evidence type="ECO:0000256" key="6">
    <source>
        <dbReference type="SAM" id="MobiDB-lite"/>
    </source>
</evidence>
<feature type="domain" description="HMG box" evidence="7">
    <location>
        <begin position="1"/>
        <end position="65"/>
    </location>
</feature>
<keyword evidence="1" id="KW-0805">Transcription regulation</keyword>
<evidence type="ECO:0000256" key="2">
    <source>
        <dbReference type="ARBA" id="ARBA00023125"/>
    </source>
</evidence>
<name>A0A0K2V7V4_LEPSM</name>
<dbReference type="GO" id="GO:0001228">
    <property type="term" value="F:DNA-binding transcription activator activity, RNA polymerase II-specific"/>
    <property type="evidence" value="ECO:0007669"/>
    <property type="project" value="TreeGrafter"/>
</dbReference>
<dbReference type="SMART" id="SM00398">
    <property type="entry name" value="HMG"/>
    <property type="match status" value="1"/>
</dbReference>
<dbReference type="GO" id="GO:0000978">
    <property type="term" value="F:RNA polymerase II cis-regulatory region sequence-specific DNA binding"/>
    <property type="evidence" value="ECO:0007669"/>
    <property type="project" value="TreeGrafter"/>
</dbReference>
<dbReference type="SUPFAM" id="SSF47095">
    <property type="entry name" value="HMG-box"/>
    <property type="match status" value="1"/>
</dbReference>
<feature type="DNA-binding region" description="HMG box" evidence="5">
    <location>
        <begin position="1"/>
        <end position="65"/>
    </location>
</feature>
<keyword evidence="3" id="KW-0804">Transcription</keyword>
<protein>
    <recommendedName>
        <fullName evidence="7">HMG box domain-containing protein</fullName>
    </recommendedName>
</protein>
<feature type="region of interest" description="Disordered" evidence="6">
    <location>
        <begin position="87"/>
        <end position="113"/>
    </location>
</feature>
<sequence>MNAFMVWSQLERRKIIEVTPEKHNAEISKELGRRWKLLVQKDRQPYIDEAERLRVLHNQEYPDYKYKPRKRNNSGSVILHSSANLSSSNISSPSLTTTQQSSSSVMNNNNNSSVNVSVKSTSISNAANHINNLSSHSNANLSQHHIRPFSASGASSSKTYHKTIIKKEAGTSTPNKIRILHTRHTVLPPPNITFNSNFRDIIDDEDDEDSIGNDKFLFFDRFRSEDSPEPNLLDAWETRSSISSEGSSSSIFDFSGSESLLSDIGISDLDVPNI</sequence>
<evidence type="ECO:0000256" key="5">
    <source>
        <dbReference type="PROSITE-ProRule" id="PRU00267"/>
    </source>
</evidence>
<dbReference type="PANTHER" id="PTHR10270">
    <property type="entry name" value="SOX TRANSCRIPTION FACTOR"/>
    <property type="match status" value="1"/>
</dbReference>
<dbReference type="PANTHER" id="PTHR10270:SF323">
    <property type="entry name" value="TRANSCRIPTION FACTOR SOX-14-RELATED"/>
    <property type="match status" value="1"/>
</dbReference>
<dbReference type="GO" id="GO:0030182">
    <property type="term" value="P:neuron differentiation"/>
    <property type="evidence" value="ECO:0007669"/>
    <property type="project" value="TreeGrafter"/>
</dbReference>
<dbReference type="GO" id="GO:0000122">
    <property type="term" value="P:negative regulation of transcription by RNA polymerase II"/>
    <property type="evidence" value="ECO:0007669"/>
    <property type="project" value="TreeGrafter"/>
</dbReference>
<dbReference type="PROSITE" id="PS50118">
    <property type="entry name" value="HMG_BOX_2"/>
    <property type="match status" value="1"/>
</dbReference>
<dbReference type="Gene3D" id="1.10.30.10">
    <property type="entry name" value="High mobility group box domain"/>
    <property type="match status" value="1"/>
</dbReference>
<organism evidence="8">
    <name type="scientific">Lepeophtheirus salmonis</name>
    <name type="common">Salmon louse</name>
    <name type="synonym">Caligus salmonis</name>
    <dbReference type="NCBI Taxonomy" id="72036"/>
    <lineage>
        <taxon>Eukaryota</taxon>
        <taxon>Metazoa</taxon>
        <taxon>Ecdysozoa</taxon>
        <taxon>Arthropoda</taxon>
        <taxon>Crustacea</taxon>
        <taxon>Multicrustacea</taxon>
        <taxon>Hexanauplia</taxon>
        <taxon>Copepoda</taxon>
        <taxon>Siphonostomatoida</taxon>
        <taxon>Caligidae</taxon>
        <taxon>Lepeophtheirus</taxon>
    </lineage>
</organism>
<evidence type="ECO:0000259" key="7">
    <source>
        <dbReference type="PROSITE" id="PS50118"/>
    </source>
</evidence>
<dbReference type="EMBL" id="HACA01029262">
    <property type="protein sequence ID" value="CDW46623.1"/>
    <property type="molecule type" value="Transcribed_RNA"/>
</dbReference>
<evidence type="ECO:0000256" key="4">
    <source>
        <dbReference type="ARBA" id="ARBA00023242"/>
    </source>
</evidence>
<dbReference type="AlphaFoldDB" id="A0A0K2V7V4"/>
<dbReference type="InterPro" id="IPR036910">
    <property type="entry name" value="HMG_box_dom_sf"/>
</dbReference>
<dbReference type="InterPro" id="IPR009071">
    <property type="entry name" value="HMG_box_dom"/>
</dbReference>
<accession>A0A0K2V7V4</accession>
<keyword evidence="4 5" id="KW-0539">Nucleus</keyword>
<evidence type="ECO:0000256" key="3">
    <source>
        <dbReference type="ARBA" id="ARBA00023163"/>
    </source>
</evidence>
<proteinExistence type="predicted"/>
<dbReference type="FunFam" id="1.10.30.10:FF:000003">
    <property type="entry name" value="Putative transcription factor SOX-6"/>
    <property type="match status" value="1"/>
</dbReference>
<dbReference type="GO" id="GO:0005634">
    <property type="term" value="C:nucleus"/>
    <property type="evidence" value="ECO:0007669"/>
    <property type="project" value="UniProtKB-UniRule"/>
</dbReference>
<reference evidence="8" key="1">
    <citation type="submission" date="2014-05" db="EMBL/GenBank/DDBJ databases">
        <authorList>
            <person name="Chronopoulou M."/>
        </authorList>
    </citation>
    <scope>NUCLEOTIDE SEQUENCE</scope>
    <source>
        <tissue evidence="8">Whole organism</tissue>
    </source>
</reference>
<evidence type="ECO:0000313" key="8">
    <source>
        <dbReference type="EMBL" id="CDW46623.1"/>
    </source>
</evidence>
<keyword evidence="2 5" id="KW-0238">DNA-binding</keyword>
<dbReference type="GO" id="GO:0007420">
    <property type="term" value="P:brain development"/>
    <property type="evidence" value="ECO:0007669"/>
    <property type="project" value="TreeGrafter"/>
</dbReference>
<dbReference type="InterPro" id="IPR050140">
    <property type="entry name" value="SRY-related_HMG-box_TF-like"/>
</dbReference>
<dbReference type="Pfam" id="PF00505">
    <property type="entry name" value="HMG_box"/>
    <property type="match status" value="1"/>
</dbReference>
<dbReference type="OrthoDB" id="6247875at2759"/>
<evidence type="ECO:0000256" key="1">
    <source>
        <dbReference type="ARBA" id="ARBA00023015"/>
    </source>
</evidence>
<dbReference type="CDD" id="cd22029">
    <property type="entry name" value="HMG-box_SoxC"/>
    <property type="match status" value="1"/>
</dbReference>